<dbReference type="InterPro" id="IPR000160">
    <property type="entry name" value="GGDEF_dom"/>
</dbReference>
<dbReference type="InterPro" id="IPR003660">
    <property type="entry name" value="HAMP_dom"/>
</dbReference>
<keyword evidence="3" id="KW-1133">Transmembrane helix</keyword>
<dbReference type="SUPFAM" id="SSF55785">
    <property type="entry name" value="PYP-like sensor domain (PAS domain)"/>
    <property type="match status" value="1"/>
</dbReference>
<keyword evidence="1" id="KW-0175">Coiled coil</keyword>
<evidence type="ECO:0000259" key="4">
    <source>
        <dbReference type="PROSITE" id="PS50112"/>
    </source>
</evidence>
<keyword evidence="3" id="KW-0812">Transmembrane</keyword>
<dbReference type="FunFam" id="3.30.70.270:FF:000001">
    <property type="entry name" value="Diguanylate cyclase domain protein"/>
    <property type="match status" value="1"/>
</dbReference>
<feature type="region of interest" description="Disordered" evidence="2">
    <location>
        <begin position="648"/>
        <end position="668"/>
    </location>
</feature>
<reference evidence="7" key="1">
    <citation type="journal article" date="2022" name="Microbiol. Resour. Announc.">
        <title>Genome Sequence of Cupriavidus campinensis Strain G5, a Member of a Bacterial Consortium Capable of Polyethylene Degradation.</title>
        <authorList>
            <person name="Schneider B."/>
            <person name="Pfeiffer F."/>
            <person name="Dyall-Smith M."/>
            <person name="Kunte H.J."/>
        </authorList>
    </citation>
    <scope>NUCLEOTIDE SEQUENCE</scope>
    <source>
        <strain evidence="7">G5</strain>
    </source>
</reference>
<dbReference type="EMBL" id="CP097330">
    <property type="protein sequence ID" value="URF03061.1"/>
    <property type="molecule type" value="Genomic_DNA"/>
</dbReference>
<feature type="transmembrane region" description="Helical" evidence="3">
    <location>
        <begin position="281"/>
        <end position="299"/>
    </location>
</feature>
<proteinExistence type="predicted"/>
<evidence type="ECO:0000259" key="6">
    <source>
        <dbReference type="PROSITE" id="PS50887"/>
    </source>
</evidence>
<dbReference type="SUPFAM" id="SSF55073">
    <property type="entry name" value="Nucleotide cyclase"/>
    <property type="match status" value="1"/>
</dbReference>
<evidence type="ECO:0000313" key="7">
    <source>
        <dbReference type="EMBL" id="URF03061.1"/>
    </source>
</evidence>
<sequence length="668" mass="72435">MRHSLKYRMAIAAAGVVTLILVTRACYAQFYAYESLRTLLQAQQDTLVKLVAGQLDEKLESREVVLRRLARTLSPHLDATPRQQSAIAADTVDMPESFNAVFLARPDGTLAFSTAVPEGVKMTVGERDYFRAIERGASFAVSDLLQGKHSAAPGVILAVPMHDAAGDLRAVVGGVLNLSASNFLRELAHSRVGVTGYYCLVSAGANPRYALHPEADRVLAPARAIGETCGAEQPESDWEVLWPTQPIVSRYLLSSNGWEVVAVLPAEEAYAPLIDVRKRTLVIGLISLLITAAMMWLVIRRLLAPLEHLHRTVRQLAMQPAAVSDLPVRRDDEIGELAGSFAEVLHQLSEREAALKAAKDRAAASEKRIEAIANHVPDFVAFIDVNERFAFVNQAYARHFGLPADQVAGLSLRELWGTPEYVANAPYLEEARSGRVVTFTREAADGLAWEVTYQPAWNDAQDTVSGLHMFARDVTGERQKLRSLEAQTLSDHLTGLLNRKGFDRRLNETMARADAGGHRAALLLVDLDDFKAVNDTYGHPVGDRLLVSFAERLATCVRKGDAVARIGGDEFAIILDNVSNPATVERIAQAVVQAALRPFPVDGLTLVSTASVGSAIHRPDTGSSVSELFMRADMALYEAKRHGKARHAAPNCAPVGAPTSPAGAMSGT</sequence>
<dbReference type="InterPro" id="IPR052155">
    <property type="entry name" value="Biofilm_reg_signaling"/>
</dbReference>
<dbReference type="InterPro" id="IPR029787">
    <property type="entry name" value="Nucleotide_cyclase"/>
</dbReference>
<dbReference type="NCBIfam" id="TIGR00229">
    <property type="entry name" value="sensory_box"/>
    <property type="match status" value="1"/>
</dbReference>
<evidence type="ECO:0000256" key="2">
    <source>
        <dbReference type="SAM" id="MobiDB-lite"/>
    </source>
</evidence>
<protein>
    <submittedName>
        <fullName evidence="7">Diguanylate cyclase</fullName>
        <ecNumber evidence="7">2.7.7.65</ecNumber>
    </submittedName>
</protein>
<feature type="coiled-coil region" evidence="1">
    <location>
        <begin position="348"/>
        <end position="375"/>
    </location>
</feature>
<dbReference type="Gene3D" id="3.30.70.270">
    <property type="match status" value="1"/>
</dbReference>
<keyword evidence="7" id="KW-0808">Transferase</keyword>
<dbReference type="GO" id="GO:0007165">
    <property type="term" value="P:signal transduction"/>
    <property type="evidence" value="ECO:0007669"/>
    <property type="project" value="InterPro"/>
</dbReference>
<evidence type="ECO:0000256" key="3">
    <source>
        <dbReference type="SAM" id="Phobius"/>
    </source>
</evidence>
<dbReference type="SMART" id="SM00267">
    <property type="entry name" value="GGDEF"/>
    <property type="match status" value="1"/>
</dbReference>
<evidence type="ECO:0000259" key="5">
    <source>
        <dbReference type="PROSITE" id="PS50885"/>
    </source>
</evidence>
<evidence type="ECO:0000256" key="1">
    <source>
        <dbReference type="SAM" id="Coils"/>
    </source>
</evidence>
<dbReference type="PROSITE" id="PS50887">
    <property type="entry name" value="GGDEF"/>
    <property type="match status" value="1"/>
</dbReference>
<dbReference type="RefSeq" id="WP_244845100.1">
    <property type="nucleotide sequence ID" value="NZ_CAJPVH010000079.1"/>
</dbReference>
<dbReference type="CDD" id="cd01949">
    <property type="entry name" value="GGDEF"/>
    <property type="match status" value="1"/>
</dbReference>
<keyword evidence="3" id="KW-0472">Membrane</keyword>
<dbReference type="PROSITE" id="PS50112">
    <property type="entry name" value="PAS"/>
    <property type="match status" value="1"/>
</dbReference>
<dbReference type="Pfam" id="PF00672">
    <property type="entry name" value="HAMP"/>
    <property type="match status" value="1"/>
</dbReference>
<dbReference type="InterPro" id="IPR013656">
    <property type="entry name" value="PAS_4"/>
</dbReference>
<dbReference type="CDD" id="cd00130">
    <property type="entry name" value="PAS"/>
    <property type="match status" value="1"/>
</dbReference>
<dbReference type="PANTHER" id="PTHR44757:SF2">
    <property type="entry name" value="BIOFILM ARCHITECTURE MAINTENANCE PROTEIN MBAA"/>
    <property type="match status" value="1"/>
</dbReference>
<name>A0AAE9HYD0_9BURK</name>
<keyword evidence="7" id="KW-0548">Nucleotidyltransferase</keyword>
<dbReference type="GO" id="GO:0016020">
    <property type="term" value="C:membrane"/>
    <property type="evidence" value="ECO:0007669"/>
    <property type="project" value="InterPro"/>
</dbReference>
<dbReference type="SMART" id="SM00091">
    <property type="entry name" value="PAS"/>
    <property type="match status" value="1"/>
</dbReference>
<dbReference type="GO" id="GO:0052621">
    <property type="term" value="F:diguanylate cyclase activity"/>
    <property type="evidence" value="ECO:0007669"/>
    <property type="project" value="UniProtKB-EC"/>
</dbReference>
<dbReference type="InterPro" id="IPR035965">
    <property type="entry name" value="PAS-like_dom_sf"/>
</dbReference>
<dbReference type="SUPFAM" id="SSF158472">
    <property type="entry name" value="HAMP domain-like"/>
    <property type="match status" value="1"/>
</dbReference>
<evidence type="ECO:0000313" key="8">
    <source>
        <dbReference type="Proteomes" id="UP001056132"/>
    </source>
</evidence>
<feature type="domain" description="GGDEF" evidence="6">
    <location>
        <begin position="518"/>
        <end position="652"/>
    </location>
</feature>
<dbReference type="Proteomes" id="UP001056132">
    <property type="component" value="Chromosome 1"/>
</dbReference>
<dbReference type="CDD" id="cd06225">
    <property type="entry name" value="HAMP"/>
    <property type="match status" value="1"/>
</dbReference>
<dbReference type="InterPro" id="IPR000014">
    <property type="entry name" value="PAS"/>
</dbReference>
<dbReference type="SMART" id="SM00304">
    <property type="entry name" value="HAMP"/>
    <property type="match status" value="1"/>
</dbReference>
<dbReference type="EC" id="2.7.7.65" evidence="7"/>
<dbReference type="PROSITE" id="PS50885">
    <property type="entry name" value="HAMP"/>
    <property type="match status" value="1"/>
</dbReference>
<dbReference type="Pfam" id="PF00990">
    <property type="entry name" value="GGDEF"/>
    <property type="match status" value="1"/>
</dbReference>
<dbReference type="Gene3D" id="6.10.340.10">
    <property type="match status" value="1"/>
</dbReference>
<reference evidence="7" key="2">
    <citation type="submission" date="2022-05" db="EMBL/GenBank/DDBJ databases">
        <authorList>
            <person name="Kunte H.-J."/>
        </authorList>
    </citation>
    <scope>NUCLEOTIDE SEQUENCE</scope>
    <source>
        <strain evidence="7">G5</strain>
    </source>
</reference>
<dbReference type="AlphaFoldDB" id="A0AAE9HYD0"/>
<dbReference type="KEGG" id="ccam:M5D45_10900"/>
<dbReference type="InterPro" id="IPR043128">
    <property type="entry name" value="Rev_trsase/Diguanyl_cyclase"/>
</dbReference>
<feature type="domain" description="HAMP" evidence="5">
    <location>
        <begin position="300"/>
        <end position="353"/>
    </location>
</feature>
<feature type="domain" description="PAS" evidence="4">
    <location>
        <begin position="365"/>
        <end position="409"/>
    </location>
</feature>
<gene>
    <name evidence="7" type="ORF">M5D45_10900</name>
</gene>
<dbReference type="PANTHER" id="PTHR44757">
    <property type="entry name" value="DIGUANYLATE CYCLASE DGCP"/>
    <property type="match status" value="1"/>
</dbReference>
<organism evidence="7 8">
    <name type="scientific">Cupriavidus campinensis</name>
    <dbReference type="NCBI Taxonomy" id="151783"/>
    <lineage>
        <taxon>Bacteria</taxon>
        <taxon>Pseudomonadati</taxon>
        <taxon>Pseudomonadota</taxon>
        <taxon>Betaproteobacteria</taxon>
        <taxon>Burkholderiales</taxon>
        <taxon>Burkholderiaceae</taxon>
        <taxon>Cupriavidus</taxon>
    </lineage>
</organism>
<dbReference type="NCBIfam" id="TIGR00254">
    <property type="entry name" value="GGDEF"/>
    <property type="match status" value="1"/>
</dbReference>
<dbReference type="CDD" id="cd12914">
    <property type="entry name" value="PDC1_DGC_like"/>
    <property type="match status" value="1"/>
</dbReference>
<accession>A0AAE9HYD0</accession>
<dbReference type="Gene3D" id="3.30.450.20">
    <property type="entry name" value="PAS domain"/>
    <property type="match status" value="2"/>
</dbReference>
<dbReference type="Pfam" id="PF08448">
    <property type="entry name" value="PAS_4"/>
    <property type="match status" value="1"/>
</dbReference>